<dbReference type="InterPro" id="IPR050951">
    <property type="entry name" value="Retrovirus_Pol_polyprotein"/>
</dbReference>
<gene>
    <name evidence="1" type="ORF">O181_013893</name>
</gene>
<dbReference type="InterPro" id="IPR036397">
    <property type="entry name" value="RNaseH_sf"/>
</dbReference>
<dbReference type="Gene3D" id="3.30.420.10">
    <property type="entry name" value="Ribonuclease H-like superfamily/Ribonuclease H"/>
    <property type="match status" value="1"/>
</dbReference>
<evidence type="ECO:0000313" key="1">
    <source>
        <dbReference type="EMBL" id="MBW0474178.1"/>
    </source>
</evidence>
<name>A0A9Q3C069_9BASI</name>
<dbReference type="SUPFAM" id="SSF53098">
    <property type="entry name" value="Ribonuclease H-like"/>
    <property type="match status" value="1"/>
</dbReference>
<proteinExistence type="predicted"/>
<reference evidence="1" key="1">
    <citation type="submission" date="2021-03" db="EMBL/GenBank/DDBJ databases">
        <title>Draft genome sequence of rust myrtle Austropuccinia psidii MF-1, a brazilian biotype.</title>
        <authorList>
            <person name="Quecine M.C."/>
            <person name="Pachon D.M.R."/>
            <person name="Bonatelli M.L."/>
            <person name="Correr F.H."/>
            <person name="Franceschini L.M."/>
            <person name="Leite T.F."/>
            <person name="Margarido G.R.A."/>
            <person name="Almeida C.A."/>
            <person name="Ferrarezi J.A."/>
            <person name="Labate C.A."/>
        </authorList>
    </citation>
    <scope>NUCLEOTIDE SEQUENCE</scope>
    <source>
        <strain evidence="1">MF-1</strain>
    </source>
</reference>
<accession>A0A9Q3C069</accession>
<dbReference type="InterPro" id="IPR012337">
    <property type="entry name" value="RNaseH-like_sf"/>
</dbReference>
<keyword evidence="2" id="KW-1185">Reference proteome</keyword>
<dbReference type="PANTHER" id="PTHR37984:SF15">
    <property type="entry name" value="INTEGRASE CATALYTIC DOMAIN-CONTAINING PROTEIN"/>
    <property type="match status" value="1"/>
</dbReference>
<dbReference type="AlphaFoldDB" id="A0A9Q3C069"/>
<evidence type="ECO:0008006" key="3">
    <source>
        <dbReference type="Google" id="ProtNLM"/>
    </source>
</evidence>
<dbReference type="PANTHER" id="PTHR37984">
    <property type="entry name" value="PROTEIN CBG26694"/>
    <property type="match status" value="1"/>
</dbReference>
<dbReference type="EMBL" id="AVOT02003650">
    <property type="protein sequence ID" value="MBW0474178.1"/>
    <property type="molecule type" value="Genomic_DNA"/>
</dbReference>
<comment type="caution">
    <text evidence="1">The sequence shown here is derived from an EMBL/GenBank/DDBJ whole genome shotgun (WGS) entry which is preliminary data.</text>
</comment>
<organism evidence="1 2">
    <name type="scientific">Austropuccinia psidii MF-1</name>
    <dbReference type="NCBI Taxonomy" id="1389203"/>
    <lineage>
        <taxon>Eukaryota</taxon>
        <taxon>Fungi</taxon>
        <taxon>Dikarya</taxon>
        <taxon>Basidiomycota</taxon>
        <taxon>Pucciniomycotina</taxon>
        <taxon>Pucciniomycetes</taxon>
        <taxon>Pucciniales</taxon>
        <taxon>Sphaerophragmiaceae</taxon>
        <taxon>Austropuccinia</taxon>
    </lineage>
</organism>
<sequence>MGHMSEDMTKERVASTAVWPQWEQGLSEYHNTCERCKNSNIKHGKRYGLLQHIEEHKHPWETINGDWVTGVVQGGKESFNSFLVIVNRSSESGHKIHIRIFTNLYYMLETKLAFYTAYHPKTDGLAERMIQTTQDIIRRFCAYGMEYKDHEGYTHYWATLIPAVKLA</sequence>
<evidence type="ECO:0000313" key="2">
    <source>
        <dbReference type="Proteomes" id="UP000765509"/>
    </source>
</evidence>
<protein>
    <recommendedName>
        <fullName evidence="3">Integrase zinc-binding domain-containing protein</fullName>
    </recommendedName>
</protein>
<dbReference type="Proteomes" id="UP000765509">
    <property type="component" value="Unassembled WGS sequence"/>
</dbReference>
<dbReference type="GO" id="GO:0003676">
    <property type="term" value="F:nucleic acid binding"/>
    <property type="evidence" value="ECO:0007669"/>
    <property type="project" value="InterPro"/>
</dbReference>